<dbReference type="EC" id="1.1.1.153" evidence="4"/>
<dbReference type="InterPro" id="IPR036291">
    <property type="entry name" value="NAD(P)-bd_dom_sf"/>
</dbReference>
<organism evidence="9 10">
    <name type="scientific">Dufourea novaeangliae</name>
    <name type="common">Sweat bee</name>
    <dbReference type="NCBI Taxonomy" id="178035"/>
    <lineage>
        <taxon>Eukaryota</taxon>
        <taxon>Metazoa</taxon>
        <taxon>Ecdysozoa</taxon>
        <taxon>Arthropoda</taxon>
        <taxon>Hexapoda</taxon>
        <taxon>Insecta</taxon>
        <taxon>Pterygota</taxon>
        <taxon>Neoptera</taxon>
        <taxon>Endopterygota</taxon>
        <taxon>Hymenoptera</taxon>
        <taxon>Apocrita</taxon>
        <taxon>Aculeata</taxon>
        <taxon>Apoidea</taxon>
        <taxon>Anthophila</taxon>
        <taxon>Halictidae</taxon>
        <taxon>Rophitinae</taxon>
        <taxon>Dufourea</taxon>
    </lineage>
</organism>
<keyword evidence="6" id="KW-0963">Cytoplasm</keyword>
<dbReference type="Pfam" id="PF00106">
    <property type="entry name" value="adh_short"/>
    <property type="match status" value="1"/>
</dbReference>
<evidence type="ECO:0000256" key="2">
    <source>
        <dbReference type="ARBA" id="ARBA00010483"/>
    </source>
</evidence>
<dbReference type="EMBL" id="KQ434889">
    <property type="protein sequence ID" value="KZC10335.1"/>
    <property type="molecule type" value="Genomic_DNA"/>
</dbReference>
<gene>
    <name evidence="9" type="ORF">WN55_01451</name>
</gene>
<dbReference type="GO" id="GO:0006729">
    <property type="term" value="P:tetrahydrobiopterin biosynthetic process"/>
    <property type="evidence" value="ECO:0007669"/>
    <property type="project" value="InterPro"/>
</dbReference>
<dbReference type="Proteomes" id="UP000076502">
    <property type="component" value="Unassembled WGS sequence"/>
</dbReference>
<comment type="subcellular location">
    <subcellularLocation>
        <location evidence="1">Cytoplasm</location>
    </subcellularLocation>
</comment>
<dbReference type="PANTHER" id="PTHR44085:SF2">
    <property type="entry name" value="SEPIAPTERIN REDUCTASE"/>
    <property type="match status" value="1"/>
</dbReference>
<dbReference type="FunFam" id="3.40.50.720:FF:000259">
    <property type="entry name" value="Sepiapterin reductase"/>
    <property type="match status" value="1"/>
</dbReference>
<dbReference type="OMA" id="GFAQECP"/>
<dbReference type="AlphaFoldDB" id="A0A154PEP7"/>
<comment type="similarity">
    <text evidence="2">Belongs to the sepiapterin reductase family.</text>
</comment>
<keyword evidence="7" id="KW-0521">NADP</keyword>
<dbReference type="PANTHER" id="PTHR44085">
    <property type="entry name" value="SEPIAPTERIN REDUCTASE"/>
    <property type="match status" value="1"/>
</dbReference>
<keyword evidence="10" id="KW-1185">Reference proteome</keyword>
<evidence type="ECO:0000256" key="6">
    <source>
        <dbReference type="ARBA" id="ARBA00022490"/>
    </source>
</evidence>
<reference evidence="9 10" key="1">
    <citation type="submission" date="2015-07" db="EMBL/GenBank/DDBJ databases">
        <title>The genome of Dufourea novaeangliae.</title>
        <authorList>
            <person name="Pan H."/>
            <person name="Kapheim K."/>
        </authorList>
    </citation>
    <scope>NUCLEOTIDE SEQUENCE [LARGE SCALE GENOMIC DNA]</scope>
    <source>
        <strain evidence="9">0120121106</strain>
        <tissue evidence="9">Whole body</tissue>
    </source>
</reference>
<dbReference type="InterPro" id="IPR051721">
    <property type="entry name" value="Biopterin_syn/organic_redct"/>
</dbReference>
<proteinExistence type="inferred from homology"/>
<accession>A0A154PEP7</accession>
<evidence type="ECO:0000313" key="10">
    <source>
        <dbReference type="Proteomes" id="UP000076502"/>
    </source>
</evidence>
<name>A0A154PEP7_DUFNO</name>
<dbReference type="NCBIfam" id="TIGR01500">
    <property type="entry name" value="sepiapter_red"/>
    <property type="match status" value="1"/>
</dbReference>
<dbReference type="InterPro" id="IPR002347">
    <property type="entry name" value="SDR_fam"/>
</dbReference>
<evidence type="ECO:0000313" key="9">
    <source>
        <dbReference type="EMBL" id="KZC10335.1"/>
    </source>
</evidence>
<dbReference type="SUPFAM" id="SSF51735">
    <property type="entry name" value="NAD(P)-binding Rossmann-fold domains"/>
    <property type="match status" value="1"/>
</dbReference>
<dbReference type="STRING" id="178035.A0A154PEP7"/>
<sequence length="263" mass="29423">MAVETLSGKVFFLITGASRGIGKQIAVSFGSILEDGSHALLLAKNLTALKETAKNIPSNITVDTVSVDLSKATEDELHKIIMQSLKDKTPEQFDRLVVVHNVGTMGDISKTTNDMSDLTTWHNYYDLNVFIPAILNGVVMKIFNENTNTEKTVVNITSLFAIKPTRYTGYYCTGKAAREMFFKVFALENPQVNVLNYSPGPVETDMLHEVCEQHADQEVKAHMNELVTKKIVLTCKQTVTRLLEILKDHKYTSGDHVDYYDEL</sequence>
<keyword evidence="8" id="KW-0560">Oxidoreductase</keyword>
<protein>
    <recommendedName>
        <fullName evidence="5">Sepiapterin reductase</fullName>
        <ecNumber evidence="4">1.1.1.153</ecNumber>
    </recommendedName>
</protein>
<dbReference type="Gene3D" id="3.40.50.720">
    <property type="entry name" value="NAD(P)-binding Rossmann-like Domain"/>
    <property type="match status" value="1"/>
</dbReference>
<dbReference type="GO" id="GO:0005737">
    <property type="term" value="C:cytoplasm"/>
    <property type="evidence" value="ECO:0007669"/>
    <property type="project" value="UniProtKB-SubCell"/>
</dbReference>
<evidence type="ECO:0000256" key="5">
    <source>
        <dbReference type="ARBA" id="ARBA00019170"/>
    </source>
</evidence>
<evidence type="ECO:0000256" key="7">
    <source>
        <dbReference type="ARBA" id="ARBA00022857"/>
    </source>
</evidence>
<dbReference type="OrthoDB" id="153074at2759"/>
<dbReference type="PRINTS" id="PR00081">
    <property type="entry name" value="GDHRDH"/>
</dbReference>
<dbReference type="GO" id="GO:0004757">
    <property type="term" value="F:sepiapterin reductase (NADP+) activity"/>
    <property type="evidence" value="ECO:0007669"/>
    <property type="project" value="UniProtKB-EC"/>
</dbReference>
<evidence type="ECO:0000256" key="3">
    <source>
        <dbReference type="ARBA" id="ARBA00011738"/>
    </source>
</evidence>
<evidence type="ECO:0000256" key="1">
    <source>
        <dbReference type="ARBA" id="ARBA00004496"/>
    </source>
</evidence>
<dbReference type="InterPro" id="IPR006393">
    <property type="entry name" value="Sepiapterin_red"/>
</dbReference>
<evidence type="ECO:0000256" key="4">
    <source>
        <dbReference type="ARBA" id="ARBA00013075"/>
    </source>
</evidence>
<comment type="subunit">
    <text evidence="3">Homodimer.</text>
</comment>
<evidence type="ECO:0000256" key="8">
    <source>
        <dbReference type="ARBA" id="ARBA00023002"/>
    </source>
</evidence>